<dbReference type="InterPro" id="IPR021955">
    <property type="entry name" value="DUF3572"/>
</dbReference>
<dbReference type="Pfam" id="PF12096">
    <property type="entry name" value="DUF3572"/>
    <property type="match status" value="1"/>
</dbReference>
<proteinExistence type="predicted"/>
<dbReference type="OrthoDB" id="7356934at2"/>
<evidence type="ECO:0000313" key="1">
    <source>
        <dbReference type="EMBL" id="QDP19623.1"/>
    </source>
</evidence>
<dbReference type="KEGG" id="sxa:FMM02_06390"/>
<protein>
    <submittedName>
        <fullName evidence="1">DUF3572 family protein</fullName>
    </submittedName>
</protein>
<dbReference type="AlphaFoldDB" id="A0A516IRT4"/>
<sequence>MLSHHTNRPLVDAEALALAALAATLSDERRAVRFLDITGIDADGLRERVGAGDSGLLAAVLMFLENHEPDLLAVAGTMGVAPSDLVAARSQLER</sequence>
<keyword evidence="2" id="KW-1185">Reference proteome</keyword>
<name>A0A516IRT4_9SPHN</name>
<evidence type="ECO:0000313" key="2">
    <source>
        <dbReference type="Proteomes" id="UP000321857"/>
    </source>
</evidence>
<reference evidence="1 2" key="1">
    <citation type="submission" date="2019-07" db="EMBL/GenBank/DDBJ databases">
        <title>Sphingomonas AE3 Genome sequencing and assembly.</title>
        <authorList>
            <person name="Kim H."/>
        </authorList>
    </citation>
    <scope>NUCLEOTIDE SEQUENCE [LARGE SCALE GENOMIC DNA]</scope>
    <source>
        <strain evidence="1 2">AE3</strain>
    </source>
</reference>
<organism evidence="1 2">
    <name type="scientific">Sphingomonas xanthus</name>
    <dbReference type="NCBI Taxonomy" id="2594473"/>
    <lineage>
        <taxon>Bacteria</taxon>
        <taxon>Pseudomonadati</taxon>
        <taxon>Pseudomonadota</taxon>
        <taxon>Alphaproteobacteria</taxon>
        <taxon>Sphingomonadales</taxon>
        <taxon>Sphingomonadaceae</taxon>
        <taxon>Sphingomonas</taxon>
    </lineage>
</organism>
<dbReference type="EMBL" id="CP041659">
    <property type="protein sequence ID" value="QDP19623.1"/>
    <property type="molecule type" value="Genomic_DNA"/>
</dbReference>
<dbReference type="Proteomes" id="UP000321857">
    <property type="component" value="Chromosome"/>
</dbReference>
<accession>A0A516IRT4</accession>
<gene>
    <name evidence="1" type="ORF">FMM02_06390</name>
</gene>
<dbReference type="RefSeq" id="WP_147494074.1">
    <property type="nucleotide sequence ID" value="NZ_CP041659.1"/>
</dbReference>